<organism evidence="2 3">
    <name type="scientific">Funneliformis geosporum</name>
    <dbReference type="NCBI Taxonomy" id="1117311"/>
    <lineage>
        <taxon>Eukaryota</taxon>
        <taxon>Fungi</taxon>
        <taxon>Fungi incertae sedis</taxon>
        <taxon>Mucoromycota</taxon>
        <taxon>Glomeromycotina</taxon>
        <taxon>Glomeromycetes</taxon>
        <taxon>Glomerales</taxon>
        <taxon>Glomeraceae</taxon>
        <taxon>Funneliformis</taxon>
    </lineage>
</organism>
<gene>
    <name evidence="2" type="ORF">FWILDA_LOCUS5962</name>
</gene>
<keyword evidence="1" id="KW-1133">Transmembrane helix</keyword>
<accession>A0A9W4WYK0</accession>
<dbReference type="AlphaFoldDB" id="A0A9W4WYK0"/>
<name>A0A9W4WYK0_9GLOM</name>
<protein>
    <submittedName>
        <fullName evidence="2">4244_t:CDS:1</fullName>
    </submittedName>
</protein>
<evidence type="ECO:0000313" key="3">
    <source>
        <dbReference type="Proteomes" id="UP001153678"/>
    </source>
</evidence>
<reference evidence="2" key="1">
    <citation type="submission" date="2022-08" db="EMBL/GenBank/DDBJ databases">
        <authorList>
            <person name="Kallberg Y."/>
            <person name="Tangrot J."/>
            <person name="Rosling A."/>
        </authorList>
    </citation>
    <scope>NUCLEOTIDE SEQUENCE</scope>
    <source>
        <strain evidence="2">Wild A</strain>
    </source>
</reference>
<feature type="transmembrane region" description="Helical" evidence="1">
    <location>
        <begin position="112"/>
        <end position="129"/>
    </location>
</feature>
<proteinExistence type="predicted"/>
<keyword evidence="3" id="KW-1185">Reference proteome</keyword>
<dbReference type="Proteomes" id="UP001153678">
    <property type="component" value="Unassembled WGS sequence"/>
</dbReference>
<sequence length="152" mass="16893">MALISIFGIIGAIFVTSKRIKLLESILRGAVTANIIIAFLVITNMIRAKQEAIDLCIQKDPSFLMDEGQRQIQNATESFENSVVNKLSNATSNDNTNESLSNYCRHHEIVRIWLRSIGLILSALFVLNFPPKLVERNVAGDSTDKLDTPSMT</sequence>
<evidence type="ECO:0000256" key="1">
    <source>
        <dbReference type="SAM" id="Phobius"/>
    </source>
</evidence>
<comment type="caution">
    <text evidence="2">The sequence shown here is derived from an EMBL/GenBank/DDBJ whole genome shotgun (WGS) entry which is preliminary data.</text>
</comment>
<feature type="transmembrane region" description="Helical" evidence="1">
    <location>
        <begin position="27"/>
        <end position="46"/>
    </location>
</feature>
<evidence type="ECO:0000313" key="2">
    <source>
        <dbReference type="EMBL" id="CAI2173191.1"/>
    </source>
</evidence>
<keyword evidence="1" id="KW-0812">Transmembrane</keyword>
<dbReference type="OrthoDB" id="2239528at2759"/>
<keyword evidence="1" id="KW-0472">Membrane</keyword>
<dbReference type="EMBL" id="CAMKVN010001030">
    <property type="protein sequence ID" value="CAI2173191.1"/>
    <property type="molecule type" value="Genomic_DNA"/>
</dbReference>